<organism evidence="7 8">
    <name type="scientific">Luteimonas composti</name>
    <dbReference type="NCBI Taxonomy" id="398257"/>
    <lineage>
        <taxon>Bacteria</taxon>
        <taxon>Pseudomonadati</taxon>
        <taxon>Pseudomonadota</taxon>
        <taxon>Gammaproteobacteria</taxon>
        <taxon>Lysobacterales</taxon>
        <taxon>Lysobacteraceae</taxon>
        <taxon>Luteimonas</taxon>
    </lineage>
</organism>
<feature type="domain" description="PAS" evidence="5">
    <location>
        <begin position="30"/>
        <end position="70"/>
    </location>
</feature>
<dbReference type="PANTHER" id="PTHR43065:SF49">
    <property type="entry name" value="HISTIDINE KINASE"/>
    <property type="match status" value="1"/>
</dbReference>
<dbReference type="InterPro" id="IPR005467">
    <property type="entry name" value="His_kinase_dom"/>
</dbReference>
<dbReference type="NCBIfam" id="TIGR00229">
    <property type="entry name" value="sensory_box"/>
    <property type="match status" value="1"/>
</dbReference>
<dbReference type="EC" id="2.7.13.3" evidence="2"/>
<evidence type="ECO:0000256" key="2">
    <source>
        <dbReference type="ARBA" id="ARBA00012438"/>
    </source>
</evidence>
<dbReference type="Pfam" id="PF13426">
    <property type="entry name" value="PAS_9"/>
    <property type="match status" value="1"/>
</dbReference>
<evidence type="ECO:0000259" key="6">
    <source>
        <dbReference type="PROSITE" id="PS50113"/>
    </source>
</evidence>
<keyword evidence="8" id="KW-1185">Reference proteome</keyword>
<dbReference type="Pfam" id="PF00512">
    <property type="entry name" value="HisKA"/>
    <property type="match status" value="1"/>
</dbReference>
<dbReference type="SUPFAM" id="SSF47384">
    <property type="entry name" value="Homodimeric domain of signal transducing histidine kinase"/>
    <property type="match status" value="1"/>
</dbReference>
<protein>
    <recommendedName>
        <fullName evidence="2">histidine kinase</fullName>
        <ecNumber evidence="2">2.7.13.3</ecNumber>
    </recommendedName>
</protein>
<dbReference type="PROSITE" id="PS50112">
    <property type="entry name" value="PAS"/>
    <property type="match status" value="1"/>
</dbReference>
<dbReference type="InterPro" id="IPR036097">
    <property type="entry name" value="HisK_dim/P_sf"/>
</dbReference>
<dbReference type="SUPFAM" id="SSF55785">
    <property type="entry name" value="PYP-like sensor domain (PAS domain)"/>
    <property type="match status" value="1"/>
</dbReference>
<dbReference type="InterPro" id="IPR000700">
    <property type="entry name" value="PAS-assoc_C"/>
</dbReference>
<comment type="caution">
    <text evidence="7">The sequence shown here is derived from an EMBL/GenBank/DDBJ whole genome shotgun (WGS) entry which is preliminary data.</text>
</comment>
<comment type="catalytic activity">
    <reaction evidence="1">
        <text>ATP + protein L-histidine = ADP + protein N-phospho-L-histidine.</text>
        <dbReference type="EC" id="2.7.13.3"/>
    </reaction>
</comment>
<dbReference type="SMART" id="SM00387">
    <property type="entry name" value="HATPase_c"/>
    <property type="match status" value="1"/>
</dbReference>
<name>A0ABT6MPG0_9GAMM</name>
<evidence type="ECO:0000259" key="4">
    <source>
        <dbReference type="PROSITE" id="PS50109"/>
    </source>
</evidence>
<reference evidence="7" key="2">
    <citation type="submission" date="2023-04" db="EMBL/GenBank/DDBJ databases">
        <authorList>
            <person name="Sun J.-Q."/>
        </authorList>
    </citation>
    <scope>NUCLEOTIDE SEQUENCE</scope>
    <source>
        <strain evidence="7">CC-YY355</strain>
    </source>
</reference>
<dbReference type="PROSITE" id="PS50113">
    <property type="entry name" value="PAC"/>
    <property type="match status" value="1"/>
</dbReference>
<sequence length="384" mass="42011">MPTLSVSGPQLDDGSHQIDLLLRSVVDYAIYMLDVDGYVRSWNTGGERIKGYSSDEIIGRHVSSFYTPEDIAAGAPARGLEVARNDGRFEAEGWRVRKDGSRFRAHVVIDPIVQDGEVVGFAKITRDITERYEAQQALEEARRTLAHSQKLEAVGKLTLGLAHDFNNLLTVVINSLDLIARRPSADERTRRMVETALRASERGAVLTRQLLAFGRGQMLAPERSSIDLLITRSMELYRRAAGSEVSLVVEVEAGLPDVEVDRAQFEAAVLNLVSNSRDAMRQGGRITLSARLVHRADPTRPDSVSCDYVSVSVRDEGHGIPVEIQERVFEPFFTTKEVGRGSGLGLSQVFGFAAQSGGFATLESWPGQGTTVSICLPPMSAIDA</sequence>
<dbReference type="Gene3D" id="3.30.450.20">
    <property type="entry name" value="PAS domain"/>
    <property type="match status" value="1"/>
</dbReference>
<dbReference type="SMART" id="SM00388">
    <property type="entry name" value="HisKA"/>
    <property type="match status" value="1"/>
</dbReference>
<evidence type="ECO:0000313" key="8">
    <source>
        <dbReference type="Proteomes" id="UP001160550"/>
    </source>
</evidence>
<dbReference type="InterPro" id="IPR036890">
    <property type="entry name" value="HATPase_C_sf"/>
</dbReference>
<dbReference type="CDD" id="cd00082">
    <property type="entry name" value="HisKA"/>
    <property type="match status" value="1"/>
</dbReference>
<dbReference type="InterPro" id="IPR003594">
    <property type="entry name" value="HATPase_dom"/>
</dbReference>
<proteinExistence type="predicted"/>
<dbReference type="Gene3D" id="3.30.565.10">
    <property type="entry name" value="Histidine kinase-like ATPase, C-terminal domain"/>
    <property type="match status" value="1"/>
</dbReference>
<dbReference type="InterPro" id="IPR035965">
    <property type="entry name" value="PAS-like_dom_sf"/>
</dbReference>
<dbReference type="InterPro" id="IPR003661">
    <property type="entry name" value="HisK_dim/P_dom"/>
</dbReference>
<evidence type="ECO:0000256" key="1">
    <source>
        <dbReference type="ARBA" id="ARBA00000085"/>
    </source>
</evidence>
<dbReference type="InterPro" id="IPR004358">
    <property type="entry name" value="Sig_transdc_His_kin-like_C"/>
</dbReference>
<dbReference type="CDD" id="cd00130">
    <property type="entry name" value="PAS"/>
    <property type="match status" value="1"/>
</dbReference>
<dbReference type="Pfam" id="PF02518">
    <property type="entry name" value="HATPase_c"/>
    <property type="match status" value="1"/>
</dbReference>
<evidence type="ECO:0000313" key="7">
    <source>
        <dbReference type="EMBL" id="MDH7452240.1"/>
    </source>
</evidence>
<evidence type="ECO:0000256" key="3">
    <source>
        <dbReference type="ARBA" id="ARBA00022553"/>
    </source>
</evidence>
<evidence type="ECO:0000259" key="5">
    <source>
        <dbReference type="PROSITE" id="PS50112"/>
    </source>
</evidence>
<dbReference type="EMBL" id="JARYGX010000009">
    <property type="protein sequence ID" value="MDH7452240.1"/>
    <property type="molecule type" value="Genomic_DNA"/>
</dbReference>
<dbReference type="Proteomes" id="UP001160550">
    <property type="component" value="Unassembled WGS sequence"/>
</dbReference>
<feature type="domain" description="PAC" evidence="6">
    <location>
        <begin position="89"/>
        <end position="140"/>
    </location>
</feature>
<dbReference type="RefSeq" id="WP_280941441.1">
    <property type="nucleotide sequence ID" value="NZ_JARYGX010000009.1"/>
</dbReference>
<dbReference type="SUPFAM" id="SSF55874">
    <property type="entry name" value="ATPase domain of HSP90 chaperone/DNA topoisomerase II/histidine kinase"/>
    <property type="match status" value="1"/>
</dbReference>
<feature type="domain" description="Histidine kinase" evidence="4">
    <location>
        <begin position="160"/>
        <end position="380"/>
    </location>
</feature>
<dbReference type="PRINTS" id="PR00344">
    <property type="entry name" value="BCTRLSENSOR"/>
</dbReference>
<dbReference type="PANTHER" id="PTHR43065">
    <property type="entry name" value="SENSOR HISTIDINE KINASE"/>
    <property type="match status" value="1"/>
</dbReference>
<keyword evidence="3" id="KW-0597">Phosphoprotein</keyword>
<gene>
    <name evidence="7" type="ORF">QF205_03970</name>
</gene>
<dbReference type="Gene3D" id="1.10.287.130">
    <property type="match status" value="1"/>
</dbReference>
<dbReference type="InterPro" id="IPR000014">
    <property type="entry name" value="PAS"/>
</dbReference>
<accession>A0ABT6MPG0</accession>
<reference evidence="7" key="1">
    <citation type="journal article" date="2007" name="Int. J. Syst. Evol. Microbiol.">
        <title>Luteimonas composti sp. nov., a moderately thermophilic bacterium isolated from food waste.</title>
        <authorList>
            <person name="Young C.C."/>
            <person name="Kampfer P."/>
            <person name="Chen W.M."/>
            <person name="Yen W.S."/>
            <person name="Arun A.B."/>
            <person name="Lai W.A."/>
            <person name="Shen F.T."/>
            <person name="Rekha P.D."/>
            <person name="Lin K.Y."/>
            <person name="Chou J.H."/>
        </authorList>
    </citation>
    <scope>NUCLEOTIDE SEQUENCE</scope>
    <source>
        <strain evidence="7">CC-YY355</strain>
    </source>
</reference>
<dbReference type="PROSITE" id="PS50109">
    <property type="entry name" value="HIS_KIN"/>
    <property type="match status" value="1"/>
</dbReference>